<evidence type="ECO:0000313" key="2">
    <source>
        <dbReference type="Proteomes" id="UP000265520"/>
    </source>
</evidence>
<dbReference type="Proteomes" id="UP000265520">
    <property type="component" value="Unassembled WGS sequence"/>
</dbReference>
<comment type="caution">
    <text evidence="1">The sequence shown here is derived from an EMBL/GenBank/DDBJ whole genome shotgun (WGS) entry which is preliminary data.</text>
</comment>
<dbReference type="AlphaFoldDB" id="A0A392PCK8"/>
<keyword evidence="2" id="KW-1185">Reference proteome</keyword>
<dbReference type="EMBL" id="LXQA010074246">
    <property type="protein sequence ID" value="MCI09891.1"/>
    <property type="molecule type" value="Genomic_DNA"/>
</dbReference>
<accession>A0A392PCK8</accession>
<dbReference type="GO" id="GO:0009507">
    <property type="term" value="C:chloroplast"/>
    <property type="evidence" value="ECO:0007669"/>
    <property type="project" value="TreeGrafter"/>
</dbReference>
<reference evidence="1 2" key="1">
    <citation type="journal article" date="2018" name="Front. Plant Sci.">
        <title>Red Clover (Trifolium pratense) and Zigzag Clover (T. medium) - A Picture of Genomic Similarities and Differences.</title>
        <authorList>
            <person name="Dluhosova J."/>
            <person name="Istvanek J."/>
            <person name="Nedelnik J."/>
            <person name="Repkova J."/>
        </authorList>
    </citation>
    <scope>NUCLEOTIDE SEQUENCE [LARGE SCALE GENOMIC DNA]</scope>
    <source>
        <strain evidence="2">cv. 10/8</strain>
        <tissue evidence="1">Leaf</tissue>
    </source>
</reference>
<sequence>MDFFFKGMNRDESDCPFDVRDIQRCPFLRNIDEPTNFSFSPTKISIPVRGATGPIFEDGPSFDMAFKLFH</sequence>
<proteinExistence type="predicted"/>
<dbReference type="PANTHER" id="PTHR31033:SF18">
    <property type="entry name" value="OS06G0115800 PROTEIN"/>
    <property type="match status" value="1"/>
</dbReference>
<protein>
    <submittedName>
        <fullName evidence="1">Zinc finger B-box domain containing protein 1</fullName>
    </submittedName>
</protein>
<feature type="non-terminal residue" evidence="1">
    <location>
        <position position="70"/>
    </location>
</feature>
<dbReference type="PANTHER" id="PTHR31033">
    <property type="entry name" value="PROTEIN, PUTATIVE-RELATED"/>
    <property type="match status" value="1"/>
</dbReference>
<name>A0A392PCK8_9FABA</name>
<organism evidence="1 2">
    <name type="scientific">Trifolium medium</name>
    <dbReference type="NCBI Taxonomy" id="97028"/>
    <lineage>
        <taxon>Eukaryota</taxon>
        <taxon>Viridiplantae</taxon>
        <taxon>Streptophyta</taxon>
        <taxon>Embryophyta</taxon>
        <taxon>Tracheophyta</taxon>
        <taxon>Spermatophyta</taxon>
        <taxon>Magnoliopsida</taxon>
        <taxon>eudicotyledons</taxon>
        <taxon>Gunneridae</taxon>
        <taxon>Pentapetalae</taxon>
        <taxon>rosids</taxon>
        <taxon>fabids</taxon>
        <taxon>Fabales</taxon>
        <taxon>Fabaceae</taxon>
        <taxon>Papilionoideae</taxon>
        <taxon>50 kb inversion clade</taxon>
        <taxon>NPAAA clade</taxon>
        <taxon>Hologalegina</taxon>
        <taxon>IRL clade</taxon>
        <taxon>Trifolieae</taxon>
        <taxon>Trifolium</taxon>
    </lineage>
</organism>
<evidence type="ECO:0000313" key="1">
    <source>
        <dbReference type="EMBL" id="MCI09891.1"/>
    </source>
</evidence>